<dbReference type="CDD" id="cd17631">
    <property type="entry name" value="FACL_FadD13-like"/>
    <property type="match status" value="1"/>
</dbReference>
<dbReference type="EC" id="6.2.1.-" evidence="5"/>
<evidence type="ECO:0000313" key="6">
    <source>
        <dbReference type="Proteomes" id="UP001240236"/>
    </source>
</evidence>
<dbReference type="InterPro" id="IPR020845">
    <property type="entry name" value="AMP-binding_CS"/>
</dbReference>
<dbReference type="PANTHER" id="PTHR43767">
    <property type="entry name" value="LONG-CHAIN-FATTY-ACID--COA LIGASE"/>
    <property type="match status" value="1"/>
</dbReference>
<keyword evidence="2 5" id="KW-0436">Ligase</keyword>
<dbReference type="RefSeq" id="WP_307235758.1">
    <property type="nucleotide sequence ID" value="NZ_JAUSUZ010000001.1"/>
</dbReference>
<dbReference type="InterPro" id="IPR000873">
    <property type="entry name" value="AMP-dep_synth/lig_dom"/>
</dbReference>
<proteinExistence type="inferred from homology"/>
<dbReference type="GO" id="GO:0016878">
    <property type="term" value="F:acid-thiol ligase activity"/>
    <property type="evidence" value="ECO:0007669"/>
    <property type="project" value="UniProtKB-ARBA"/>
</dbReference>
<comment type="similarity">
    <text evidence="1">Belongs to the ATP-dependent AMP-binding enzyme family.</text>
</comment>
<dbReference type="PROSITE" id="PS00455">
    <property type="entry name" value="AMP_BINDING"/>
    <property type="match status" value="1"/>
</dbReference>
<dbReference type="PANTHER" id="PTHR43767:SF1">
    <property type="entry name" value="NONRIBOSOMAL PEPTIDE SYNTHASE PES1 (EUROFUNG)-RELATED"/>
    <property type="match status" value="1"/>
</dbReference>
<dbReference type="InterPro" id="IPR050237">
    <property type="entry name" value="ATP-dep_AMP-bd_enzyme"/>
</dbReference>
<dbReference type="InterPro" id="IPR025110">
    <property type="entry name" value="AMP-bd_C"/>
</dbReference>
<dbReference type="InterPro" id="IPR042099">
    <property type="entry name" value="ANL_N_sf"/>
</dbReference>
<dbReference type="FunFam" id="3.30.300.30:FF:000008">
    <property type="entry name" value="2,3-dihydroxybenzoate-AMP ligase"/>
    <property type="match status" value="1"/>
</dbReference>
<evidence type="ECO:0000256" key="2">
    <source>
        <dbReference type="ARBA" id="ARBA00022598"/>
    </source>
</evidence>
<evidence type="ECO:0000256" key="1">
    <source>
        <dbReference type="ARBA" id="ARBA00006432"/>
    </source>
</evidence>
<dbReference type="Proteomes" id="UP001240236">
    <property type="component" value="Unassembled WGS sequence"/>
</dbReference>
<dbReference type="Gene3D" id="3.40.50.12780">
    <property type="entry name" value="N-terminal domain of ligase-like"/>
    <property type="match status" value="1"/>
</dbReference>
<dbReference type="SUPFAM" id="SSF56801">
    <property type="entry name" value="Acetyl-CoA synthetase-like"/>
    <property type="match status" value="1"/>
</dbReference>
<dbReference type="Pfam" id="PF00501">
    <property type="entry name" value="AMP-binding"/>
    <property type="match status" value="1"/>
</dbReference>
<protein>
    <submittedName>
        <fullName evidence="5">Fatty-acyl-CoA synthase</fullName>
        <ecNumber evidence="5">6.2.1.-</ecNumber>
    </submittedName>
</protein>
<feature type="domain" description="AMP-binding enzyme C-terminal" evidence="4">
    <location>
        <begin position="405"/>
        <end position="478"/>
    </location>
</feature>
<dbReference type="Pfam" id="PF13193">
    <property type="entry name" value="AMP-binding_C"/>
    <property type="match status" value="1"/>
</dbReference>
<dbReference type="EMBL" id="JAUSUZ010000001">
    <property type="protein sequence ID" value="MDQ0364390.1"/>
    <property type="molecule type" value="Genomic_DNA"/>
</dbReference>
<dbReference type="InterPro" id="IPR045851">
    <property type="entry name" value="AMP-bd_C_sf"/>
</dbReference>
<feature type="domain" description="AMP-dependent synthetase/ligase" evidence="3">
    <location>
        <begin position="12"/>
        <end position="354"/>
    </location>
</feature>
<accession>A0AAE3VWM5</accession>
<evidence type="ECO:0000313" key="5">
    <source>
        <dbReference type="EMBL" id="MDQ0364390.1"/>
    </source>
</evidence>
<sequence length="494" mass="51726">MRNQGVGSWAARRARMAPDRVALIHEGRSHTYGEVAARAGTLAHRLAGLGVRRGDRVAHLGPNHPAFLDALFATGLLGAVFVPLNTRLAAPELDYIIDDCGARLLLWSPACAATVAGLRTGARAVPLDDVPGVAGEPADVDVTDAETCMIMYTSGTTGRPKGAMLTHANIAWNCVNLLIDVDLSGDEVTLVSAPMFHVAALNQTVLPTFLKGGACVLTGGFDAEATLDLIAAHRVTCLFGVPAMFAAIARSPRFGTADLSSVRSLLCGGAPVPEPLIATYQRRGLTFLQGYGMTECSPGALFLRAPESVRKAGSAGTPVFFGDVRVSTPGGGDAAPGETGEILVRGPTVMAGYWGLPDETRAALGDDGWLRTGDLAVTDTEGFVYVRDRVKDMIISGGENIYPAEVEAALLAHPAVAECAVVGVPDARWGEVGRAFVVSASAVDAAELLAFLDGRIARYKIPKSVVFTEALPRTASGKVVKARLRAPVPDRRTP</sequence>
<name>A0AAE3VWM5_9ACTN</name>
<dbReference type="AlphaFoldDB" id="A0AAE3VWM5"/>
<gene>
    <name evidence="5" type="ORF">J2S42_001059</name>
</gene>
<comment type="caution">
    <text evidence="5">The sequence shown here is derived from an EMBL/GenBank/DDBJ whole genome shotgun (WGS) entry which is preliminary data.</text>
</comment>
<reference evidence="5 6" key="1">
    <citation type="submission" date="2023-07" db="EMBL/GenBank/DDBJ databases">
        <title>Sequencing the genomes of 1000 actinobacteria strains.</title>
        <authorList>
            <person name="Klenk H.-P."/>
        </authorList>
    </citation>
    <scope>NUCLEOTIDE SEQUENCE [LARGE SCALE GENOMIC DNA]</scope>
    <source>
        <strain evidence="5 6">DSM 44709</strain>
    </source>
</reference>
<organism evidence="5 6">
    <name type="scientific">Catenuloplanes indicus</name>
    <dbReference type="NCBI Taxonomy" id="137267"/>
    <lineage>
        <taxon>Bacteria</taxon>
        <taxon>Bacillati</taxon>
        <taxon>Actinomycetota</taxon>
        <taxon>Actinomycetes</taxon>
        <taxon>Micromonosporales</taxon>
        <taxon>Micromonosporaceae</taxon>
        <taxon>Catenuloplanes</taxon>
    </lineage>
</organism>
<evidence type="ECO:0000259" key="3">
    <source>
        <dbReference type="Pfam" id="PF00501"/>
    </source>
</evidence>
<dbReference type="Gene3D" id="3.30.300.30">
    <property type="match status" value="1"/>
</dbReference>
<keyword evidence="6" id="KW-1185">Reference proteome</keyword>
<evidence type="ECO:0000259" key="4">
    <source>
        <dbReference type="Pfam" id="PF13193"/>
    </source>
</evidence>